<reference evidence="3" key="1">
    <citation type="submission" date="2023-07" db="EMBL/GenBank/DDBJ databases">
        <authorList>
            <person name="Yue Y."/>
        </authorList>
    </citation>
    <scope>NUCLEOTIDE SEQUENCE [LARGE SCALE GENOMIC DNA]</scope>
    <source>
        <strain evidence="3">D23</strain>
    </source>
</reference>
<comment type="caution">
    <text evidence="2">The sequence shown here is derived from an EMBL/GenBank/DDBJ whole genome shotgun (WGS) entry which is preliminary data.</text>
</comment>
<dbReference type="Pfam" id="PF20033">
    <property type="entry name" value="DUF6438"/>
    <property type="match status" value="1"/>
</dbReference>
<proteinExistence type="predicted"/>
<dbReference type="Proteomes" id="UP001198901">
    <property type="component" value="Unassembled WGS sequence"/>
</dbReference>
<evidence type="ECO:0000313" key="2">
    <source>
        <dbReference type="EMBL" id="MCA0132019.1"/>
    </source>
</evidence>
<dbReference type="InterPro" id="IPR045497">
    <property type="entry name" value="DUF6438"/>
</dbReference>
<keyword evidence="3" id="KW-1185">Reference proteome</keyword>
<accession>A0ABS7XPT0</accession>
<organism evidence="2 3">
    <name type="scientific">Winogradskyella alexanderae</name>
    <dbReference type="NCBI Taxonomy" id="2877123"/>
    <lineage>
        <taxon>Bacteria</taxon>
        <taxon>Pseudomonadati</taxon>
        <taxon>Bacteroidota</taxon>
        <taxon>Flavobacteriia</taxon>
        <taxon>Flavobacteriales</taxon>
        <taxon>Flavobacteriaceae</taxon>
        <taxon>Winogradskyella</taxon>
    </lineage>
</organism>
<feature type="domain" description="DUF6438" evidence="1">
    <location>
        <begin position="177"/>
        <end position="298"/>
    </location>
</feature>
<evidence type="ECO:0000259" key="1">
    <source>
        <dbReference type="Pfam" id="PF20033"/>
    </source>
</evidence>
<dbReference type="EMBL" id="JAIUJR010000002">
    <property type="protein sequence ID" value="MCA0132019.1"/>
    <property type="molecule type" value="Genomic_DNA"/>
</dbReference>
<name>A0ABS7XPT0_9FLAO</name>
<gene>
    <name evidence="2" type="ORF">LBU54_05445</name>
</gene>
<protein>
    <submittedName>
        <fullName evidence="2">DUF6438 domain-containing protein</fullName>
    </submittedName>
</protein>
<evidence type="ECO:0000313" key="3">
    <source>
        <dbReference type="Proteomes" id="UP001198901"/>
    </source>
</evidence>
<sequence length="307" mass="34998">MSCAKKNVNLKSSQITKIDSISNLKELQDFVKTVDSSLIGFICIPPHEYKKVELANSTLKQQLDSLIPKTDYIKADFDGNGLNDLVITGTSNFSFNALAILDQGANNYKVLSLVPSHSIEQFPIYTKLLQKNDLSLVEIYRKNSVFGGKEFIKSTMVFKSGSFIEYVERTADYQIEKIEFGTTGCFGTCPVFDLILFPREKSKFHAKYYNFKNTPQNEDKEEGVFETVLNPSDFEAIVKLMNEVNIKELENSYKVGWTDDQTSVLKVYFSDGSFKFIQDYGMRGTLGLQLLYEKLLALRFNQDWKPL</sequence>